<feature type="compositionally biased region" description="Acidic residues" evidence="1">
    <location>
        <begin position="122"/>
        <end position="132"/>
    </location>
</feature>
<gene>
    <name evidence="2" type="primary">16</name>
    <name evidence="2" type="ORF">PBI_SOUR_16</name>
</gene>
<evidence type="ECO:0000313" key="2">
    <source>
        <dbReference type="EMBL" id="AWN04217.1"/>
    </source>
</evidence>
<organism evidence="2 3">
    <name type="scientific">Gordonia phage Sour</name>
    <dbReference type="NCBI Taxonomy" id="2182349"/>
    <lineage>
        <taxon>Viruses</taxon>
        <taxon>Duplodnaviria</taxon>
        <taxon>Heunggongvirae</taxon>
        <taxon>Uroviricota</taxon>
        <taxon>Caudoviricetes</taxon>
        <taxon>Sourvirus</taxon>
        <taxon>Sourvirus sour</taxon>
    </lineage>
</organism>
<dbReference type="KEGG" id="vg:40102481"/>
<dbReference type="EMBL" id="MH153810">
    <property type="protein sequence ID" value="AWN04217.1"/>
    <property type="molecule type" value="Genomic_DNA"/>
</dbReference>
<feature type="region of interest" description="Disordered" evidence="1">
    <location>
        <begin position="42"/>
        <end position="161"/>
    </location>
</feature>
<reference evidence="3" key="1">
    <citation type="submission" date="2018-03" db="EMBL/GenBank/DDBJ databases">
        <authorList>
            <person name="Keele B.F."/>
        </authorList>
    </citation>
    <scope>NUCLEOTIDE SEQUENCE [LARGE SCALE GENOMIC DNA]</scope>
</reference>
<accession>A0A2U8UKM0</accession>
<dbReference type="RefSeq" id="YP_009625587.1">
    <property type="nucleotide sequence ID" value="NC_042132.1"/>
</dbReference>
<name>A0A2U8UKM0_9CAUD</name>
<sequence>MPEGIIAEIDGGFATLDFVDRSLRGPALQKLLEIGGPETIETLTRSGPRRQYRVPEGNAREAGLIDEAGTLVRGDTGSADRLASAGQTTGSPEATSSRNVWSTGREPVEDLSPISTSVEGENAPEDDDEAADDAPLTVTSDEPTTIEPATPAVLEPTPAETKLVPTDEWKLDDLRAYARAEGIDLDGARSKADTLARIQAAQEAK</sequence>
<evidence type="ECO:0000313" key="3">
    <source>
        <dbReference type="Proteomes" id="UP000246591"/>
    </source>
</evidence>
<feature type="compositionally biased region" description="Polar residues" evidence="1">
    <location>
        <begin position="85"/>
        <end position="102"/>
    </location>
</feature>
<protein>
    <submittedName>
        <fullName evidence="2">Uncharacterized protein</fullName>
    </submittedName>
</protein>
<proteinExistence type="predicted"/>
<dbReference type="GeneID" id="40102481"/>
<dbReference type="Proteomes" id="UP000246591">
    <property type="component" value="Segment"/>
</dbReference>
<evidence type="ECO:0000256" key="1">
    <source>
        <dbReference type="SAM" id="MobiDB-lite"/>
    </source>
</evidence>
<keyword evidence="3" id="KW-1185">Reference proteome</keyword>